<name>F2TZ41_SALR5</name>
<evidence type="ECO:0000256" key="1">
    <source>
        <dbReference type="ARBA" id="ARBA00022679"/>
    </source>
</evidence>
<dbReference type="GO" id="GO:0004792">
    <property type="term" value="F:thiosulfate-cyanide sulfurtransferase activity"/>
    <property type="evidence" value="ECO:0007669"/>
    <property type="project" value="TreeGrafter"/>
</dbReference>
<dbReference type="InterPro" id="IPR045078">
    <property type="entry name" value="TST/MPST-like"/>
</dbReference>
<evidence type="ECO:0000313" key="6">
    <source>
        <dbReference type="Proteomes" id="UP000007799"/>
    </source>
</evidence>
<dbReference type="KEGG" id="sre:PTSG_11787"/>
<dbReference type="GO" id="GO:0005739">
    <property type="term" value="C:mitochondrion"/>
    <property type="evidence" value="ECO:0007669"/>
    <property type="project" value="TreeGrafter"/>
</dbReference>
<dbReference type="OrthoDB" id="270167at2759"/>
<dbReference type="SUPFAM" id="SSF52821">
    <property type="entry name" value="Rhodanese/Cell cycle control phosphatase"/>
    <property type="match status" value="2"/>
</dbReference>
<evidence type="ECO:0000313" key="5">
    <source>
        <dbReference type="EMBL" id="EGD78864.1"/>
    </source>
</evidence>
<dbReference type="OMA" id="NNNWFAS"/>
<dbReference type="AlphaFoldDB" id="F2TZ41"/>
<dbReference type="FunFam" id="3.40.250.10:FF:000015">
    <property type="entry name" value="Sulfurtransferase"/>
    <property type="match status" value="1"/>
</dbReference>
<accession>F2TZ41</accession>
<reference evidence="5" key="1">
    <citation type="submission" date="2009-08" db="EMBL/GenBank/DDBJ databases">
        <title>Annotation of Salpingoeca rosetta.</title>
        <authorList>
            <consortium name="The Broad Institute Genome Sequencing Platform"/>
            <person name="Russ C."/>
            <person name="Cuomo C."/>
            <person name="Burger G."/>
            <person name="Gray M.W."/>
            <person name="Holland P.W.H."/>
            <person name="King N."/>
            <person name="Lang F.B.F."/>
            <person name="Roger A.J."/>
            <person name="Ruiz-Trillo I."/>
            <person name="Young S.K."/>
            <person name="Zeng Q."/>
            <person name="Gargeya S."/>
            <person name="Alvarado L."/>
            <person name="Berlin A."/>
            <person name="Chapman S.B."/>
            <person name="Chen Z."/>
            <person name="Freedman E."/>
            <person name="Gellesch M."/>
            <person name="Goldberg J."/>
            <person name="Griggs A."/>
            <person name="Gujja S."/>
            <person name="Heilman E."/>
            <person name="Heiman D."/>
            <person name="Howarth C."/>
            <person name="Mehta T."/>
            <person name="Neiman D."/>
            <person name="Pearson M."/>
            <person name="Roberts A."/>
            <person name="Saif S."/>
            <person name="Shea T."/>
            <person name="Shenoy N."/>
            <person name="Sisk P."/>
            <person name="Stolte C."/>
            <person name="Sykes S."/>
            <person name="White J."/>
            <person name="Yandava C."/>
            <person name="Haas B."/>
            <person name="Nusbaum C."/>
            <person name="Birren B."/>
        </authorList>
    </citation>
    <scope>NUCLEOTIDE SEQUENCE [LARGE SCALE GENOMIC DNA]</scope>
    <source>
        <strain evidence="5">ATCC 50818</strain>
    </source>
</reference>
<dbReference type="SMART" id="SM00450">
    <property type="entry name" value="RHOD"/>
    <property type="match status" value="2"/>
</dbReference>
<gene>
    <name evidence="5" type="ORF">PTSG_11787</name>
</gene>
<dbReference type="CDD" id="cd01449">
    <property type="entry name" value="TST_Repeat_2"/>
    <property type="match status" value="1"/>
</dbReference>
<dbReference type="Gene3D" id="3.40.250.10">
    <property type="entry name" value="Rhodanese-like domain"/>
    <property type="match status" value="2"/>
</dbReference>
<keyword evidence="1" id="KW-0808">Transferase</keyword>
<sequence length="305" mass="34056">MAGSVRVLVSTAWLARQLVAKNSTVKVIDASFNMPAWNRDALQEYEASHIPTATFFDVDKIKDETSDLPHMLPPANVFQEAMRDRGIYNNDHVVIYDCSDFGIFSAPRLWWMFRMFGHDRVSVLNGGFTAWTKEERPVESAPLKLPVEPRSDYVVQDEKTELVRTRQDVLDNLAHKKEHVLDARSRERFNGTAPEPRPGLSSGHVPGSTCLPFTDFLADKRMKERGELETIFKVADTDLQSRRCIASCGSGVSACVIAMAAHIVTAPLDPEGGALNHDQVMPIYDGAWTEWASSGCPIEKHQDAQ</sequence>
<dbReference type="Proteomes" id="UP000007799">
    <property type="component" value="Unassembled WGS sequence"/>
</dbReference>
<evidence type="ECO:0000256" key="2">
    <source>
        <dbReference type="ARBA" id="ARBA00022737"/>
    </source>
</evidence>
<feature type="domain" description="Rhodanese" evidence="4">
    <location>
        <begin position="21"/>
        <end position="140"/>
    </location>
</feature>
<organism evidence="6">
    <name type="scientific">Salpingoeca rosetta (strain ATCC 50818 / BSB-021)</name>
    <dbReference type="NCBI Taxonomy" id="946362"/>
    <lineage>
        <taxon>Eukaryota</taxon>
        <taxon>Choanoflagellata</taxon>
        <taxon>Craspedida</taxon>
        <taxon>Salpingoecidae</taxon>
        <taxon>Salpingoeca</taxon>
    </lineage>
</organism>
<evidence type="ECO:0000256" key="3">
    <source>
        <dbReference type="SAM" id="MobiDB-lite"/>
    </source>
</evidence>
<proteinExistence type="predicted"/>
<dbReference type="PROSITE" id="PS50206">
    <property type="entry name" value="RHODANESE_3"/>
    <property type="match status" value="2"/>
</dbReference>
<dbReference type="GeneID" id="16078414"/>
<dbReference type="CDD" id="cd01448">
    <property type="entry name" value="TST_Repeat_1"/>
    <property type="match status" value="1"/>
</dbReference>
<feature type="domain" description="Rhodanese" evidence="4">
    <location>
        <begin position="174"/>
        <end position="300"/>
    </location>
</feature>
<evidence type="ECO:0000259" key="4">
    <source>
        <dbReference type="PROSITE" id="PS50206"/>
    </source>
</evidence>
<keyword evidence="6" id="KW-1185">Reference proteome</keyword>
<dbReference type="InterPro" id="IPR001763">
    <property type="entry name" value="Rhodanese-like_dom"/>
</dbReference>
<dbReference type="RefSeq" id="XP_004997820.1">
    <property type="nucleotide sequence ID" value="XM_004997763.1"/>
</dbReference>
<protein>
    <recommendedName>
        <fullName evidence="4">Rhodanese domain-containing protein</fullName>
    </recommendedName>
</protein>
<dbReference type="EMBL" id="GL832957">
    <property type="protein sequence ID" value="EGD78864.1"/>
    <property type="molecule type" value="Genomic_DNA"/>
</dbReference>
<feature type="region of interest" description="Disordered" evidence="3">
    <location>
        <begin position="186"/>
        <end position="206"/>
    </location>
</feature>
<keyword evidence="2" id="KW-0677">Repeat</keyword>
<dbReference type="PANTHER" id="PTHR11364">
    <property type="entry name" value="THIOSULFATE SULFERTANSFERASE"/>
    <property type="match status" value="1"/>
</dbReference>
<dbReference type="Pfam" id="PF00581">
    <property type="entry name" value="Rhodanese"/>
    <property type="match status" value="2"/>
</dbReference>
<dbReference type="InterPro" id="IPR036873">
    <property type="entry name" value="Rhodanese-like_dom_sf"/>
</dbReference>
<dbReference type="PANTHER" id="PTHR11364:SF27">
    <property type="entry name" value="SULFURTRANSFERASE"/>
    <property type="match status" value="1"/>
</dbReference>